<evidence type="ECO:0000256" key="7">
    <source>
        <dbReference type="ARBA" id="ARBA00022642"/>
    </source>
</evidence>
<evidence type="ECO:0000256" key="4">
    <source>
        <dbReference type="ARBA" id="ARBA00005019"/>
    </source>
</evidence>
<dbReference type="OrthoDB" id="422187at2759"/>
<keyword evidence="7 16" id="KW-0662">Pyridine nucleotide biosynthesis</keyword>
<reference evidence="18 19" key="1">
    <citation type="journal article" date="2013" name="Genome Biol.">
        <title>Genome of Acanthamoeba castellanii highlights extensive lateral gene transfer and early evolution of tyrosine kinase signaling.</title>
        <authorList>
            <person name="Clarke M."/>
            <person name="Lohan A.J."/>
            <person name="Liu B."/>
            <person name="Lagkouvardos I."/>
            <person name="Roy S."/>
            <person name="Zafar N."/>
            <person name="Bertelli C."/>
            <person name="Schilde C."/>
            <person name="Kianianmomeni A."/>
            <person name="Burglin T.R."/>
            <person name="Frech C."/>
            <person name="Turcotte B."/>
            <person name="Kopec K.O."/>
            <person name="Synnott J.M."/>
            <person name="Choo C."/>
            <person name="Paponov I."/>
            <person name="Finkler A."/>
            <person name="Soon Heng Tan C."/>
            <person name="Hutchins A.P."/>
            <person name="Weinmeier T."/>
            <person name="Rattei T."/>
            <person name="Chu J.S."/>
            <person name="Gimenez G."/>
            <person name="Irimia M."/>
            <person name="Rigden D.J."/>
            <person name="Fitzpatrick D.A."/>
            <person name="Lorenzo-Morales J."/>
            <person name="Bateman A."/>
            <person name="Chiu C.H."/>
            <person name="Tang P."/>
            <person name="Hegemann P."/>
            <person name="Fromm H."/>
            <person name="Raoult D."/>
            <person name="Greub G."/>
            <person name="Miranda-Saavedra D."/>
            <person name="Chen N."/>
            <person name="Nash P."/>
            <person name="Ginger M.L."/>
            <person name="Horn M."/>
            <person name="Schaap P."/>
            <person name="Caler L."/>
            <person name="Loftus B."/>
        </authorList>
    </citation>
    <scope>NUCLEOTIDE SEQUENCE [LARGE SCALE GENOMIC DNA]</scope>
    <source>
        <strain evidence="18 19">Neff</strain>
    </source>
</reference>
<dbReference type="GO" id="GO:0000309">
    <property type="term" value="F:nicotinamide-nucleotide adenylyltransferase activity"/>
    <property type="evidence" value="ECO:0007669"/>
    <property type="project" value="UniProtKB-EC"/>
</dbReference>
<organism evidence="18 19">
    <name type="scientific">Acanthamoeba castellanii (strain ATCC 30010 / Neff)</name>
    <dbReference type="NCBI Taxonomy" id="1257118"/>
    <lineage>
        <taxon>Eukaryota</taxon>
        <taxon>Amoebozoa</taxon>
        <taxon>Discosea</taxon>
        <taxon>Longamoebia</taxon>
        <taxon>Centramoebida</taxon>
        <taxon>Acanthamoebidae</taxon>
        <taxon>Acanthamoeba</taxon>
    </lineage>
</organism>
<dbReference type="InterPro" id="IPR005248">
    <property type="entry name" value="NadD/NMNAT"/>
</dbReference>
<dbReference type="Pfam" id="PF01467">
    <property type="entry name" value="CTP_transf_like"/>
    <property type="match status" value="1"/>
</dbReference>
<dbReference type="KEGG" id="acan:ACA1_173790"/>
<comment type="pathway">
    <text evidence="4">Cofactor biosynthesis; NAD(+) biosynthesis; deamido-NAD(+) from nicotinate D-ribonucleotide: step 1/1.</text>
</comment>
<comment type="catalytic activity">
    <reaction evidence="14 16">
        <text>nicotinate beta-D-ribonucleotide + ATP + H(+) = deamido-NAD(+) + diphosphate</text>
        <dbReference type="Rhea" id="RHEA:22860"/>
        <dbReference type="ChEBI" id="CHEBI:15378"/>
        <dbReference type="ChEBI" id="CHEBI:30616"/>
        <dbReference type="ChEBI" id="CHEBI:33019"/>
        <dbReference type="ChEBI" id="CHEBI:57502"/>
        <dbReference type="ChEBI" id="CHEBI:58437"/>
        <dbReference type="EC" id="2.7.7.18"/>
    </reaction>
</comment>
<dbReference type="InterPro" id="IPR004821">
    <property type="entry name" value="Cyt_trans-like"/>
</dbReference>
<dbReference type="PANTHER" id="PTHR12039:SF0">
    <property type="entry name" value="NICOTINAMIDE-NUCLEOTIDE ADENYLYLTRANSFERASE"/>
    <property type="match status" value="1"/>
</dbReference>
<comment type="subcellular location">
    <subcellularLocation>
        <location evidence="2">Mitochondrion</location>
    </subcellularLocation>
</comment>
<name>L8HK06_ACACF</name>
<dbReference type="STRING" id="1257118.L8HK06"/>
<dbReference type="EC" id="2.7.7.18" evidence="16"/>
<dbReference type="UniPathway" id="UPA00253">
    <property type="reaction ID" value="UER00332"/>
</dbReference>
<evidence type="ECO:0000256" key="3">
    <source>
        <dbReference type="ARBA" id="ARBA00004658"/>
    </source>
</evidence>
<keyword evidence="10 16" id="KW-0547">Nucleotide-binding</keyword>
<comment type="similarity">
    <text evidence="5 16">Belongs to the eukaryotic NMN adenylyltransferase family.</text>
</comment>
<dbReference type="GO" id="GO:0005759">
    <property type="term" value="C:mitochondrial matrix"/>
    <property type="evidence" value="ECO:0007669"/>
    <property type="project" value="UniProtKB-ARBA"/>
</dbReference>
<comment type="function">
    <text evidence="15">Catalyzes the formation of NAD(+) from nicotinamide mononucleotide (NMN) and ATP. Can also use the deamidated form; nicotinic acid mononucleotide (NaMN) as substrate with the same efficiency. Can use triazofurin monophosphate (TrMP) as substrate. Can also use GTP and ITP as nucleotide donors. Also catalyzes the reverse reaction, i.e. the pyrophosphorolytic cleavage of NAD(+). For the pyrophosphorolytic activity, can use NAD(+), NADH, NaAD, nicotinic acid adenine dinucleotide phosphate (NHD), nicotinamide guanine dinucleotide (NGD) as substrates. Fails to cleave phosphorylated dinucleotides NADP(+), NADPH and NaADP(+). Protects against axonal degeneration following injury. May be involved in the maintenance of axonal integrity. Also functions as a stress-response chaperone protein that prevents toxic aggregation of proteins; this function may be independent of its NAD(+) synthesis activity.</text>
</comment>
<evidence type="ECO:0000256" key="2">
    <source>
        <dbReference type="ARBA" id="ARBA00004173"/>
    </source>
</evidence>
<evidence type="ECO:0000256" key="9">
    <source>
        <dbReference type="ARBA" id="ARBA00022695"/>
    </source>
</evidence>
<comment type="cofactor">
    <cofactor evidence="1">
        <name>Mg(2+)</name>
        <dbReference type="ChEBI" id="CHEBI:18420"/>
    </cofactor>
</comment>
<keyword evidence="8 16" id="KW-0808">Transferase</keyword>
<evidence type="ECO:0000256" key="1">
    <source>
        <dbReference type="ARBA" id="ARBA00001946"/>
    </source>
</evidence>
<evidence type="ECO:0000256" key="5">
    <source>
        <dbReference type="ARBA" id="ARBA00007064"/>
    </source>
</evidence>
<dbReference type="InterPro" id="IPR051182">
    <property type="entry name" value="Euk_NMN_adenylyltrnsfrase"/>
</dbReference>
<sequence>MQADFPFSLDKLGTPSPGKRGVVLLACGSFSPITNMHLRIFEDARTWFQIRDLGLEVVGGYLSPVTDAYKKKGLASATHRLEMCKRAVENSDWINVDGWEAAQDEFQRTVVVLQYFDRKINENRSEEDRLQVMLLCGSDLLASFNTPGVWADEDLEVILGKYGVACIQREGSDAMKSIVSSDILFRHLNNIHLVPTWIPNDVSSTRIRQMLNRGLSVKYFMPDRVIQYIQENNLYANPPA</sequence>
<keyword evidence="12 16" id="KW-0520">NAD</keyword>
<comment type="pathway">
    <text evidence="3 16">Cofactor biosynthesis; NAD(+) biosynthesis; NAD(+) from nicotinamide D-ribonucleotide: step 1/1.</text>
</comment>
<evidence type="ECO:0000256" key="6">
    <source>
        <dbReference type="ARBA" id="ARBA00011881"/>
    </source>
</evidence>
<feature type="domain" description="Cytidyltransferase-like" evidence="17">
    <location>
        <begin position="25"/>
        <end position="209"/>
    </location>
</feature>
<evidence type="ECO:0000259" key="17">
    <source>
        <dbReference type="Pfam" id="PF01467"/>
    </source>
</evidence>
<keyword evidence="13" id="KW-0496">Mitochondrion</keyword>
<evidence type="ECO:0000256" key="11">
    <source>
        <dbReference type="ARBA" id="ARBA00022840"/>
    </source>
</evidence>
<dbReference type="EMBL" id="KB007811">
    <property type="protein sequence ID" value="ELR24721.1"/>
    <property type="molecule type" value="Genomic_DNA"/>
</dbReference>
<evidence type="ECO:0000256" key="12">
    <source>
        <dbReference type="ARBA" id="ARBA00023027"/>
    </source>
</evidence>
<dbReference type="GO" id="GO:0009435">
    <property type="term" value="P:NAD+ biosynthetic process"/>
    <property type="evidence" value="ECO:0007669"/>
    <property type="project" value="UniProtKB-UniPathway"/>
</dbReference>
<dbReference type="CDD" id="cd09286">
    <property type="entry name" value="NMNAT_Eukarya"/>
    <property type="match status" value="1"/>
</dbReference>
<dbReference type="NCBIfam" id="TIGR00482">
    <property type="entry name" value="nicotinate (nicotinamide) nucleotide adenylyltransferase"/>
    <property type="match status" value="1"/>
</dbReference>
<evidence type="ECO:0000313" key="18">
    <source>
        <dbReference type="EMBL" id="ELR24721.1"/>
    </source>
</evidence>
<dbReference type="GO" id="GO:0005524">
    <property type="term" value="F:ATP binding"/>
    <property type="evidence" value="ECO:0007669"/>
    <property type="project" value="UniProtKB-KW"/>
</dbReference>
<dbReference type="Gene3D" id="3.40.50.620">
    <property type="entry name" value="HUPs"/>
    <property type="match status" value="1"/>
</dbReference>
<dbReference type="FunFam" id="3.40.50.620:FF:000221">
    <property type="entry name" value="Nicotinamide/nicotinic acid mononucleotide adenylyltransferase 3"/>
    <property type="match status" value="1"/>
</dbReference>
<dbReference type="InterPro" id="IPR045094">
    <property type="entry name" value="NMNAT_euk"/>
</dbReference>
<comment type="subunit">
    <text evidence="6">Homotetramer.</text>
</comment>
<dbReference type="PANTHER" id="PTHR12039">
    <property type="entry name" value="NICOTINAMIDE MONONUCLEOTIDE ADENYLYLTRANSFERASE"/>
    <property type="match status" value="1"/>
</dbReference>
<dbReference type="SUPFAM" id="SSF52374">
    <property type="entry name" value="Nucleotidylyl transferase"/>
    <property type="match status" value="1"/>
</dbReference>
<evidence type="ECO:0000313" key="19">
    <source>
        <dbReference type="Proteomes" id="UP000011083"/>
    </source>
</evidence>
<keyword evidence="19" id="KW-1185">Reference proteome</keyword>
<dbReference type="EC" id="2.7.7.1" evidence="16"/>
<dbReference type="InterPro" id="IPR014729">
    <property type="entry name" value="Rossmann-like_a/b/a_fold"/>
</dbReference>
<evidence type="ECO:0000256" key="16">
    <source>
        <dbReference type="RuleBase" id="RU362021"/>
    </source>
</evidence>
<keyword evidence="11 16" id="KW-0067">ATP-binding</keyword>
<dbReference type="AlphaFoldDB" id="L8HK06"/>
<evidence type="ECO:0000256" key="13">
    <source>
        <dbReference type="ARBA" id="ARBA00023128"/>
    </source>
</evidence>
<dbReference type="VEuPathDB" id="AmoebaDB:ACA1_173790"/>
<accession>L8HK06</accession>
<comment type="catalytic activity">
    <reaction evidence="16">
        <text>beta-nicotinamide D-ribonucleotide + ATP + H(+) = diphosphate + NAD(+)</text>
        <dbReference type="Rhea" id="RHEA:21360"/>
        <dbReference type="ChEBI" id="CHEBI:14649"/>
        <dbReference type="ChEBI" id="CHEBI:15378"/>
        <dbReference type="ChEBI" id="CHEBI:30616"/>
        <dbReference type="ChEBI" id="CHEBI:33019"/>
        <dbReference type="ChEBI" id="CHEBI:57540"/>
        <dbReference type="EC" id="2.7.7.1"/>
    </reaction>
</comment>
<evidence type="ECO:0000256" key="10">
    <source>
        <dbReference type="ARBA" id="ARBA00022741"/>
    </source>
</evidence>
<evidence type="ECO:0000256" key="8">
    <source>
        <dbReference type="ARBA" id="ARBA00022679"/>
    </source>
</evidence>
<dbReference type="GO" id="GO:0004515">
    <property type="term" value="F:nicotinate-nucleotide adenylyltransferase activity"/>
    <property type="evidence" value="ECO:0007669"/>
    <property type="project" value="UniProtKB-EC"/>
</dbReference>
<proteinExistence type="inferred from homology"/>
<dbReference type="GeneID" id="14925746"/>
<gene>
    <name evidence="18" type="ORF">ACA1_173790</name>
</gene>
<keyword evidence="9 16" id="KW-0548">Nucleotidyltransferase</keyword>
<dbReference type="RefSeq" id="XP_004356621.1">
    <property type="nucleotide sequence ID" value="XM_004356568.1"/>
</dbReference>
<dbReference type="Proteomes" id="UP000011083">
    <property type="component" value="Unassembled WGS sequence"/>
</dbReference>
<evidence type="ECO:0000256" key="15">
    <source>
        <dbReference type="ARBA" id="ARBA00093425"/>
    </source>
</evidence>
<protein>
    <recommendedName>
        <fullName evidence="16">Nicotinamide-nucleotide adenylyltransferase</fullName>
        <ecNumber evidence="16">2.7.7.1</ecNumber>
        <ecNumber evidence="16">2.7.7.18</ecNumber>
    </recommendedName>
</protein>
<evidence type="ECO:0000256" key="14">
    <source>
        <dbReference type="ARBA" id="ARBA00048721"/>
    </source>
</evidence>
<dbReference type="OMA" id="QPWKENI"/>